<dbReference type="SUPFAM" id="SSF81340">
    <property type="entry name" value="Clc chloride channel"/>
    <property type="match status" value="1"/>
</dbReference>
<evidence type="ECO:0000256" key="5">
    <source>
        <dbReference type="ARBA" id="ARBA00023065"/>
    </source>
</evidence>
<dbReference type="PRINTS" id="PR00762">
    <property type="entry name" value="CLCHANNEL"/>
</dbReference>
<sequence length="432" mass="44159">MKAVRRARFILGRTRLRRSLIFVAGGLAVGLAAVAVAWLADEAQASFRHLETLWPWAPWIVTPLGFVASVYVTDRFFPGAGGSGIPQVMVARSTDDQAARAFLVSLKVAFGKILLLTWGLATGASIGREGPTVQIGASIMFAAGRLAPHRQPGFVLAGAAAGVAAAFNTPLAGIVFGIEELSRSFEVRTSGLVIGTVIAAGLTSLALLGDYAYFGHASAGLGFGAAWLAIPVCGIAGGVFGGVFIRVSKACAKRMPNPFRLSPRAHRLTVALALGLIVAACGWLSGGATYGTGYEQAKAILHGEGAATGWFAPLKFIATLASSVSGVPGGIFSPSLSIGAGLGGALAGLLPSADASVFGLLGMAAFLTGVVQAPITSFVIVSEMTQNHALIIPLMLVAVIADGVSKLIARRGVYHELAGVIVAKMRSAAARG</sequence>
<dbReference type="EMBL" id="PVZS01000016">
    <property type="protein sequence ID" value="PSC04125.1"/>
    <property type="molecule type" value="Genomic_DNA"/>
</dbReference>
<dbReference type="GO" id="GO:0034707">
    <property type="term" value="C:chloride channel complex"/>
    <property type="evidence" value="ECO:0007669"/>
    <property type="project" value="UniProtKB-KW"/>
</dbReference>
<dbReference type="PANTHER" id="PTHR43427">
    <property type="entry name" value="CHLORIDE CHANNEL PROTEIN CLC-E"/>
    <property type="match status" value="1"/>
</dbReference>
<dbReference type="InterPro" id="IPR050368">
    <property type="entry name" value="ClC-type_chloride_channel"/>
</dbReference>
<feature type="transmembrane region" description="Helical" evidence="10">
    <location>
        <begin position="226"/>
        <end position="247"/>
    </location>
</feature>
<evidence type="ECO:0000256" key="8">
    <source>
        <dbReference type="ARBA" id="ARBA00023214"/>
    </source>
</evidence>
<evidence type="ECO:0000256" key="2">
    <source>
        <dbReference type="ARBA" id="ARBA00022448"/>
    </source>
</evidence>
<evidence type="ECO:0000256" key="10">
    <source>
        <dbReference type="SAM" id="Phobius"/>
    </source>
</evidence>
<protein>
    <submittedName>
        <fullName evidence="11">Chloride channel protein</fullName>
    </submittedName>
</protein>
<keyword evidence="3 10" id="KW-0812">Transmembrane</keyword>
<feature type="transmembrane region" description="Helical" evidence="10">
    <location>
        <begin position="357"/>
        <end position="382"/>
    </location>
</feature>
<evidence type="ECO:0000256" key="4">
    <source>
        <dbReference type="ARBA" id="ARBA00022989"/>
    </source>
</evidence>
<dbReference type="AlphaFoldDB" id="A0A2T1HR49"/>
<evidence type="ECO:0000256" key="3">
    <source>
        <dbReference type="ARBA" id="ARBA00022692"/>
    </source>
</evidence>
<proteinExistence type="predicted"/>
<comment type="subcellular location">
    <subcellularLocation>
        <location evidence="1">Membrane</location>
        <topology evidence="1">Multi-pass membrane protein</topology>
    </subcellularLocation>
</comment>
<dbReference type="InterPro" id="IPR001807">
    <property type="entry name" value="ClC"/>
</dbReference>
<feature type="transmembrane region" description="Helical" evidence="10">
    <location>
        <begin position="388"/>
        <end position="409"/>
    </location>
</feature>
<keyword evidence="8" id="KW-0868">Chloride</keyword>
<comment type="caution">
    <text evidence="11">The sequence shown here is derived from an EMBL/GenBank/DDBJ whole genome shotgun (WGS) entry which is preliminary data.</text>
</comment>
<feature type="transmembrane region" description="Helical" evidence="10">
    <location>
        <begin position="98"/>
        <end position="121"/>
    </location>
</feature>
<dbReference type="PANTHER" id="PTHR43427:SF6">
    <property type="entry name" value="CHLORIDE CHANNEL PROTEIN CLC-E"/>
    <property type="match status" value="1"/>
</dbReference>
<keyword evidence="9" id="KW-0407">Ion channel</keyword>
<organism evidence="11 12">
    <name type="scientific">Alsobacter soli</name>
    <dbReference type="NCBI Taxonomy" id="2109933"/>
    <lineage>
        <taxon>Bacteria</taxon>
        <taxon>Pseudomonadati</taxon>
        <taxon>Pseudomonadota</taxon>
        <taxon>Alphaproteobacteria</taxon>
        <taxon>Hyphomicrobiales</taxon>
        <taxon>Alsobacteraceae</taxon>
        <taxon>Alsobacter</taxon>
    </lineage>
</organism>
<evidence type="ECO:0000313" key="11">
    <source>
        <dbReference type="EMBL" id="PSC04125.1"/>
    </source>
</evidence>
<evidence type="ECO:0000256" key="1">
    <source>
        <dbReference type="ARBA" id="ARBA00004141"/>
    </source>
</evidence>
<feature type="transmembrane region" description="Helical" evidence="10">
    <location>
        <begin position="20"/>
        <end position="40"/>
    </location>
</feature>
<feature type="transmembrane region" description="Helical" evidence="10">
    <location>
        <begin position="190"/>
        <end position="214"/>
    </location>
</feature>
<name>A0A2T1HR49_9HYPH</name>
<dbReference type="RefSeq" id="WP_106337842.1">
    <property type="nucleotide sequence ID" value="NZ_PVZS01000016.1"/>
</dbReference>
<dbReference type="GO" id="GO:0005254">
    <property type="term" value="F:chloride channel activity"/>
    <property type="evidence" value="ECO:0007669"/>
    <property type="project" value="UniProtKB-KW"/>
</dbReference>
<keyword evidence="12" id="KW-1185">Reference proteome</keyword>
<dbReference type="OrthoDB" id="9767361at2"/>
<keyword evidence="4 10" id="KW-1133">Transmembrane helix</keyword>
<evidence type="ECO:0000313" key="12">
    <source>
        <dbReference type="Proteomes" id="UP000239772"/>
    </source>
</evidence>
<dbReference type="InterPro" id="IPR014743">
    <property type="entry name" value="Cl-channel_core"/>
</dbReference>
<evidence type="ECO:0000256" key="7">
    <source>
        <dbReference type="ARBA" id="ARBA00023173"/>
    </source>
</evidence>
<evidence type="ECO:0000256" key="6">
    <source>
        <dbReference type="ARBA" id="ARBA00023136"/>
    </source>
</evidence>
<dbReference type="Proteomes" id="UP000239772">
    <property type="component" value="Unassembled WGS sequence"/>
</dbReference>
<keyword evidence="2" id="KW-0813">Transport</keyword>
<feature type="transmembrane region" description="Helical" evidence="10">
    <location>
        <begin position="331"/>
        <end position="350"/>
    </location>
</feature>
<gene>
    <name evidence="11" type="ORF">SLNSH_15105</name>
</gene>
<feature type="transmembrane region" description="Helical" evidence="10">
    <location>
        <begin position="56"/>
        <end position="77"/>
    </location>
</feature>
<accession>A0A2T1HR49</accession>
<evidence type="ECO:0000256" key="9">
    <source>
        <dbReference type="ARBA" id="ARBA00023303"/>
    </source>
</evidence>
<dbReference type="Gene3D" id="1.10.3080.10">
    <property type="entry name" value="Clc chloride channel"/>
    <property type="match status" value="1"/>
</dbReference>
<keyword evidence="5" id="KW-0406">Ion transport</keyword>
<feature type="transmembrane region" description="Helical" evidence="10">
    <location>
        <begin position="154"/>
        <end position="178"/>
    </location>
</feature>
<keyword evidence="6 10" id="KW-0472">Membrane</keyword>
<feature type="transmembrane region" description="Helical" evidence="10">
    <location>
        <begin position="268"/>
        <end position="286"/>
    </location>
</feature>
<dbReference type="Pfam" id="PF00654">
    <property type="entry name" value="Voltage_CLC"/>
    <property type="match status" value="1"/>
</dbReference>
<reference evidence="12" key="1">
    <citation type="submission" date="2018-03" db="EMBL/GenBank/DDBJ databases">
        <authorList>
            <person name="Sun L."/>
            <person name="Liu H."/>
            <person name="Chen W."/>
            <person name="Huang K."/>
            <person name="Liu W."/>
            <person name="Gao X."/>
        </authorList>
    </citation>
    <scope>NUCLEOTIDE SEQUENCE [LARGE SCALE GENOMIC DNA]</scope>
    <source>
        <strain evidence="12">SH9</strain>
    </source>
</reference>
<keyword evidence="7" id="KW-0869">Chloride channel</keyword>
<dbReference type="CDD" id="cd01034">
    <property type="entry name" value="EriC_like"/>
    <property type="match status" value="1"/>
</dbReference>